<dbReference type="CDD" id="cd00332">
    <property type="entry name" value="PAL-HAL"/>
    <property type="match status" value="1"/>
</dbReference>
<dbReference type="GO" id="GO:0004397">
    <property type="term" value="F:histidine ammonia-lyase activity"/>
    <property type="evidence" value="ECO:0007669"/>
    <property type="project" value="UniProtKB-UniRule"/>
</dbReference>
<dbReference type="FunFam" id="1.20.200.10:FF:000003">
    <property type="entry name" value="Histidine ammonia-lyase"/>
    <property type="match status" value="1"/>
</dbReference>
<organism evidence="10 11">
    <name type="scientific">Selenomonas ruminis</name>
    <dbReference type="NCBI Taxonomy" id="2593411"/>
    <lineage>
        <taxon>Bacteria</taxon>
        <taxon>Bacillati</taxon>
        <taxon>Bacillota</taxon>
        <taxon>Negativicutes</taxon>
        <taxon>Selenomonadales</taxon>
        <taxon>Selenomonadaceae</taxon>
        <taxon>Selenomonas</taxon>
    </lineage>
</organism>
<feature type="cross-link" description="5-imidazolinone (Ala-Gly)" evidence="6">
    <location>
        <begin position="141"/>
        <end position="143"/>
    </location>
</feature>
<dbReference type="InterPro" id="IPR008948">
    <property type="entry name" value="L-Aspartase-like"/>
</dbReference>
<dbReference type="UniPathway" id="UPA00379">
    <property type="reaction ID" value="UER00549"/>
</dbReference>
<keyword evidence="11" id="KW-1185">Reference proteome</keyword>
<dbReference type="SUPFAM" id="SSF48557">
    <property type="entry name" value="L-aspartase-like"/>
    <property type="match status" value="1"/>
</dbReference>
<dbReference type="RefSeq" id="WP_149170501.1">
    <property type="nucleotide sequence ID" value="NZ_VTOY01000001.1"/>
</dbReference>
<reference evidence="10 11" key="1">
    <citation type="submission" date="2019-08" db="EMBL/GenBank/DDBJ databases">
        <title>Selenomonas sp. mPRGC5 and Selenomonas sp. mPRGC8 isolated from ruminal fluid of dairy goat (Capra hircus).</title>
        <authorList>
            <person name="Poothong S."/>
            <person name="Nuengjamnong C."/>
            <person name="Tanasupawat S."/>
        </authorList>
    </citation>
    <scope>NUCLEOTIDE SEQUENCE [LARGE SCALE GENOMIC DNA]</scope>
    <source>
        <strain evidence="11">mPRGC5</strain>
    </source>
</reference>
<keyword evidence="3 6" id="KW-0369">Histidine metabolism</keyword>
<comment type="PTM">
    <text evidence="6">Contains an active site 4-methylidene-imidazol-5-one (MIO), which is formed autocatalytically by cyclization and dehydration of residues Ala-Ser-Gly.</text>
</comment>
<dbReference type="GO" id="GO:0005737">
    <property type="term" value="C:cytoplasm"/>
    <property type="evidence" value="ECO:0007669"/>
    <property type="project" value="UniProtKB-SubCell"/>
</dbReference>
<evidence type="ECO:0000313" key="11">
    <source>
        <dbReference type="Proteomes" id="UP000323646"/>
    </source>
</evidence>
<protein>
    <recommendedName>
        <fullName evidence="2 6">Histidine ammonia-lyase</fullName>
        <shortName evidence="6">Histidase</shortName>
        <ecNumber evidence="2 6">4.3.1.3</ecNumber>
    </recommendedName>
</protein>
<keyword evidence="6" id="KW-0963">Cytoplasm</keyword>
<dbReference type="OrthoDB" id="9806955at2"/>
<evidence type="ECO:0000256" key="6">
    <source>
        <dbReference type="HAMAP-Rule" id="MF_00229"/>
    </source>
</evidence>
<evidence type="ECO:0000256" key="8">
    <source>
        <dbReference type="RuleBase" id="RU004479"/>
    </source>
</evidence>
<proteinExistence type="inferred from homology"/>
<dbReference type="EMBL" id="VTOY01000001">
    <property type="protein sequence ID" value="TYZ24880.1"/>
    <property type="molecule type" value="Genomic_DNA"/>
</dbReference>
<dbReference type="Proteomes" id="UP000323646">
    <property type="component" value="Unassembled WGS sequence"/>
</dbReference>
<keyword evidence="4 6" id="KW-0456">Lyase</keyword>
<dbReference type="InterPro" id="IPR001106">
    <property type="entry name" value="Aromatic_Lyase"/>
</dbReference>
<evidence type="ECO:0000256" key="9">
    <source>
        <dbReference type="RuleBase" id="RU004480"/>
    </source>
</evidence>
<dbReference type="InterPro" id="IPR024083">
    <property type="entry name" value="Fumarase/histidase_N"/>
</dbReference>
<dbReference type="PROSITE" id="PS00488">
    <property type="entry name" value="PAL_HISTIDASE"/>
    <property type="match status" value="1"/>
</dbReference>
<dbReference type="InterPro" id="IPR022313">
    <property type="entry name" value="Phe/His_NH3-lyase_AS"/>
</dbReference>
<dbReference type="FunFam" id="1.10.275.10:FF:000005">
    <property type="entry name" value="Histidine ammonia-lyase"/>
    <property type="match status" value="1"/>
</dbReference>
<dbReference type="InterPro" id="IPR005921">
    <property type="entry name" value="HutH"/>
</dbReference>
<dbReference type="Gene3D" id="1.20.200.10">
    <property type="entry name" value="Fumarase/aspartase (Central domain)"/>
    <property type="match status" value="1"/>
</dbReference>
<dbReference type="NCBIfam" id="NF006871">
    <property type="entry name" value="PRK09367.1"/>
    <property type="match status" value="1"/>
</dbReference>
<evidence type="ECO:0000256" key="2">
    <source>
        <dbReference type="ARBA" id="ARBA00012994"/>
    </source>
</evidence>
<comment type="subcellular location">
    <subcellularLocation>
        <location evidence="6 9">Cytoplasm</location>
    </subcellularLocation>
</comment>
<dbReference type="HAMAP" id="MF_00229">
    <property type="entry name" value="His_ammonia_lyase"/>
    <property type="match status" value="1"/>
</dbReference>
<comment type="caution">
    <text evidence="10">The sequence shown here is derived from an EMBL/GenBank/DDBJ whole genome shotgun (WGS) entry which is preliminary data.</text>
</comment>
<evidence type="ECO:0000256" key="5">
    <source>
        <dbReference type="ARBA" id="ARBA00049269"/>
    </source>
</evidence>
<gene>
    <name evidence="6 10" type="primary">hutH</name>
    <name evidence="10" type="ORF">FZ040_02250</name>
</gene>
<dbReference type="Gene3D" id="1.10.275.10">
    <property type="entry name" value="Fumarase/aspartase (N-terminal domain)"/>
    <property type="match status" value="1"/>
</dbReference>
<evidence type="ECO:0000313" key="10">
    <source>
        <dbReference type="EMBL" id="TYZ24880.1"/>
    </source>
</evidence>
<comment type="pathway">
    <text evidence="1 6 8">Amino-acid degradation; L-histidine degradation into L-glutamate; N-formimidoyl-L-glutamate from L-histidine: step 1/3.</text>
</comment>
<dbReference type="PANTHER" id="PTHR10362">
    <property type="entry name" value="HISTIDINE AMMONIA-LYASE"/>
    <property type="match status" value="1"/>
</dbReference>
<evidence type="ECO:0000256" key="3">
    <source>
        <dbReference type="ARBA" id="ARBA00022808"/>
    </source>
</evidence>
<comment type="similarity">
    <text evidence="6 7">Belongs to the PAL/histidase family.</text>
</comment>
<accession>A0A5D6WAP2</accession>
<dbReference type="EC" id="4.3.1.3" evidence="2 6"/>
<name>A0A5D6WAP2_9FIRM</name>
<dbReference type="AlphaFoldDB" id="A0A5D6WAP2"/>
<evidence type="ECO:0000256" key="7">
    <source>
        <dbReference type="RuleBase" id="RU003954"/>
    </source>
</evidence>
<evidence type="ECO:0000256" key="4">
    <source>
        <dbReference type="ARBA" id="ARBA00023239"/>
    </source>
</evidence>
<comment type="catalytic activity">
    <reaction evidence="5 6 8">
        <text>L-histidine = trans-urocanate + NH4(+)</text>
        <dbReference type="Rhea" id="RHEA:21232"/>
        <dbReference type="ChEBI" id="CHEBI:17771"/>
        <dbReference type="ChEBI" id="CHEBI:28938"/>
        <dbReference type="ChEBI" id="CHEBI:57595"/>
        <dbReference type="EC" id="4.3.1.3"/>
    </reaction>
</comment>
<feature type="modified residue" description="2,3-didehydroalanine (Ser)" evidence="6">
    <location>
        <position position="142"/>
    </location>
</feature>
<dbReference type="Pfam" id="PF00221">
    <property type="entry name" value="Lyase_aromatic"/>
    <property type="match status" value="1"/>
</dbReference>
<dbReference type="GO" id="GO:0019556">
    <property type="term" value="P:L-histidine catabolic process to glutamate and formamide"/>
    <property type="evidence" value="ECO:0007669"/>
    <property type="project" value="UniProtKB-UniPathway"/>
</dbReference>
<sequence length="508" mass="54338">MVYLDGNSLTLEEVIRVACEGEAVELSPEGKEQIVASRKIVDGILEEEKPVYGVSTGFGDFSKVFIKKEERSKLQRNLILSHATGVGTPLDQEVVRAAMVLRANSLAKGYSGIRLDTVNLLLELLNQKITPVIPCKGSVGASGDLAPLSHMVLVMLGEGEAYVDGKRMSGREALEAKGLSPVVLSGKEGLALINGTQIMTAVGCIAWKEAVNLMKAADIAAALSLEGLKGTRAAFDRRISLVRPYPGQLATTENILKLTEDSAIIASHKHCHKVQDAYSLRCVPQVHGASKEALAQATRTLHIEINAVTDNPLIMPDTGEAISGGNFHGQPIALVMDYLKLAIAELGNISERRTNRLLDMHLSDLPAFLTAFPGVDSGLMITQYVAASLVSENKVLVHPASADSIPTSANQEDHVSMGTIAARQVREILDNVLNVLAIEVMAAAQGIDFLKPLQPGKGTGAAHKAVRAILPHLEKDRFLSPEIKAIHDFIASGKLVKMVETETGSLKV</sequence>
<dbReference type="GO" id="GO:0019557">
    <property type="term" value="P:L-histidine catabolic process to glutamate and formate"/>
    <property type="evidence" value="ECO:0007669"/>
    <property type="project" value="UniProtKB-UniPathway"/>
</dbReference>
<evidence type="ECO:0000256" key="1">
    <source>
        <dbReference type="ARBA" id="ARBA00005113"/>
    </source>
</evidence>
<dbReference type="NCBIfam" id="TIGR01225">
    <property type="entry name" value="hutH"/>
    <property type="match status" value="1"/>
</dbReference>